<sequence length="754" mass="84630">MPAQESSHAQHVLSSLNQQRALGQFCDAMLNVGDGVVYLAHRNILACFSELFQDSNMPAIPCMEVCLQECPYDGLELLLNFVYTGELKLDAVNLEKVQRAASSLCVPEALALCQRFMESSREEAVPVKRKRGRPKKSTSDASSDCSVKEEASVAVTKDEPSFDIATAVATTAVTTTTRSGRRVKGPRRLVGESPTTDVTLTEKDSKKTQLAPVEEEGCDAVVESQSPLQPTEEIEMTELQIDINDNGVRHVNDNEEEDDGDFEGLNEDSDEEYVPVAQASSTAPSSSTTQRRKAQGKAGKKENGEAAEDDSKKGSVQCPTCGKAFRSKYYLKVHNRRHTGEKPFVCLKCGKRYFRKENLLDHESRNCARVQTYSCPTCSSTFKRKQELRLHVISHTGDMPNKCLSCPEQFMHKRDLTVHMIKVHGFPKPHACSQCTKSFLTRTELRVHEAAKHRGEKPFVCEECGHRASSRNGLQMHIKAIHRNERPFVCTYCGHAFTQKTNLNMHLRVHTGERPYQCHLCGKTFRTQASLDKHHRTHTGERPFSCEFCEQRFTEKGPLVRHIASKHQEGRPHCCHICNKTFKAMEQLRVHLRRHKGMRKFECVDCGYKFTRQAHLRRHSLIHKRTENYNPRQRKLRNVIVEEGQSETEAAEATETAEASLVSEETDYDPKAPAVQEAPNPVVPGLDANSIVRVVIQSGDPVMEEVVSSQNVGHGQTVESFTVSDVLQQTQMVTGYESTMVVEGIVEDISESKT</sequence>
<protein>
    <submittedName>
        <fullName evidence="11">Zinc finger and BTB domain containing 48</fullName>
    </submittedName>
</protein>
<keyword evidence="4 7" id="KW-0863">Zinc-finger</keyword>
<proteinExistence type="predicted"/>
<feature type="domain" description="C2H2-type" evidence="10">
    <location>
        <begin position="488"/>
        <end position="515"/>
    </location>
</feature>
<feature type="domain" description="C2H2-type" evidence="10">
    <location>
        <begin position="544"/>
        <end position="572"/>
    </location>
</feature>
<dbReference type="SMART" id="SM00355">
    <property type="entry name" value="ZnF_C2H2"/>
    <property type="match status" value="11"/>
</dbReference>
<name>A0A667WVV7_9TELE</name>
<accession>A0A667WVV7</accession>
<organism evidence="11 12">
    <name type="scientific">Myripristis murdjan</name>
    <name type="common">pinecone soldierfish</name>
    <dbReference type="NCBI Taxonomy" id="586833"/>
    <lineage>
        <taxon>Eukaryota</taxon>
        <taxon>Metazoa</taxon>
        <taxon>Chordata</taxon>
        <taxon>Craniata</taxon>
        <taxon>Vertebrata</taxon>
        <taxon>Euteleostomi</taxon>
        <taxon>Actinopterygii</taxon>
        <taxon>Neopterygii</taxon>
        <taxon>Teleostei</taxon>
        <taxon>Neoteleostei</taxon>
        <taxon>Acanthomorphata</taxon>
        <taxon>Holocentriformes</taxon>
        <taxon>Holocentridae</taxon>
        <taxon>Myripristis</taxon>
    </lineage>
</organism>
<evidence type="ECO:0000313" key="11">
    <source>
        <dbReference type="Ensembl" id="ENSMMDP00005009790.1"/>
    </source>
</evidence>
<dbReference type="FunFam" id="3.30.160.60:FF:002731">
    <property type="entry name" value="Zinc finger and BTB domain containing 48"/>
    <property type="match status" value="1"/>
</dbReference>
<dbReference type="InterPro" id="IPR000210">
    <property type="entry name" value="BTB/POZ_dom"/>
</dbReference>
<dbReference type="Proteomes" id="UP000472263">
    <property type="component" value="Chromosome 7"/>
</dbReference>
<dbReference type="OrthoDB" id="3156061at2759"/>
<comment type="subcellular location">
    <subcellularLocation>
        <location evidence="1">Nucleus</location>
    </subcellularLocation>
</comment>
<evidence type="ECO:0000256" key="4">
    <source>
        <dbReference type="ARBA" id="ARBA00022771"/>
    </source>
</evidence>
<dbReference type="PROSITE" id="PS50097">
    <property type="entry name" value="BTB"/>
    <property type="match status" value="1"/>
</dbReference>
<dbReference type="Pfam" id="PF00651">
    <property type="entry name" value="BTB"/>
    <property type="match status" value="1"/>
</dbReference>
<evidence type="ECO:0000256" key="2">
    <source>
        <dbReference type="ARBA" id="ARBA00022723"/>
    </source>
</evidence>
<feature type="domain" description="BTB" evidence="9">
    <location>
        <begin position="26"/>
        <end position="91"/>
    </location>
</feature>
<feature type="domain" description="C2H2-type" evidence="10">
    <location>
        <begin position="516"/>
        <end position="543"/>
    </location>
</feature>
<dbReference type="Gene3D" id="3.30.710.10">
    <property type="entry name" value="Potassium Channel Kv1.1, Chain A"/>
    <property type="match status" value="1"/>
</dbReference>
<keyword evidence="12" id="KW-1185">Reference proteome</keyword>
<evidence type="ECO:0000313" key="12">
    <source>
        <dbReference type="Proteomes" id="UP000472263"/>
    </source>
</evidence>
<keyword evidence="3" id="KW-0677">Repeat</keyword>
<dbReference type="InterPro" id="IPR050331">
    <property type="entry name" value="Zinc_finger"/>
</dbReference>
<feature type="compositionally biased region" description="Basic and acidic residues" evidence="8">
    <location>
        <begin position="299"/>
        <end position="313"/>
    </location>
</feature>
<dbReference type="GO" id="GO:0010468">
    <property type="term" value="P:regulation of gene expression"/>
    <property type="evidence" value="ECO:0007669"/>
    <property type="project" value="TreeGrafter"/>
</dbReference>
<feature type="compositionally biased region" description="Acidic residues" evidence="8">
    <location>
        <begin position="254"/>
        <end position="273"/>
    </location>
</feature>
<dbReference type="SUPFAM" id="SSF57667">
    <property type="entry name" value="beta-beta-alpha zinc fingers"/>
    <property type="match status" value="6"/>
</dbReference>
<keyword evidence="5" id="KW-0862">Zinc</keyword>
<feature type="domain" description="C2H2-type" evidence="10">
    <location>
        <begin position="373"/>
        <end position="400"/>
    </location>
</feature>
<dbReference type="Ensembl" id="ENSMMDT00005010094.1">
    <property type="protein sequence ID" value="ENSMMDP00005009790.1"/>
    <property type="gene ID" value="ENSMMDG00005005344.1"/>
</dbReference>
<dbReference type="GO" id="GO:0008270">
    <property type="term" value="F:zinc ion binding"/>
    <property type="evidence" value="ECO:0007669"/>
    <property type="project" value="UniProtKB-KW"/>
</dbReference>
<evidence type="ECO:0000256" key="7">
    <source>
        <dbReference type="PROSITE-ProRule" id="PRU00042"/>
    </source>
</evidence>
<feature type="domain" description="C2H2-type" evidence="10">
    <location>
        <begin position="316"/>
        <end position="343"/>
    </location>
</feature>
<dbReference type="FunFam" id="3.30.160.60:FF:000100">
    <property type="entry name" value="Zinc finger 45-like"/>
    <property type="match status" value="1"/>
</dbReference>
<feature type="region of interest" description="Disordered" evidence="8">
    <location>
        <begin position="176"/>
        <end position="316"/>
    </location>
</feature>
<dbReference type="FunFam" id="3.30.160.60:FF:000809">
    <property type="entry name" value="Zinc finger and BTB domain-containing 48"/>
    <property type="match status" value="1"/>
</dbReference>
<keyword evidence="6" id="KW-0539">Nucleus</keyword>
<evidence type="ECO:0000259" key="10">
    <source>
        <dbReference type="PROSITE" id="PS50157"/>
    </source>
</evidence>
<dbReference type="InParanoid" id="A0A667WVV7"/>
<evidence type="ECO:0000256" key="6">
    <source>
        <dbReference type="ARBA" id="ARBA00023242"/>
    </source>
</evidence>
<feature type="domain" description="C2H2-type" evidence="10">
    <location>
        <begin position="401"/>
        <end position="429"/>
    </location>
</feature>
<dbReference type="InterPro" id="IPR013087">
    <property type="entry name" value="Znf_C2H2_type"/>
</dbReference>
<evidence type="ECO:0000256" key="8">
    <source>
        <dbReference type="SAM" id="MobiDB-lite"/>
    </source>
</evidence>
<feature type="compositionally biased region" description="Basic residues" evidence="8">
    <location>
        <begin position="127"/>
        <end position="136"/>
    </location>
</feature>
<dbReference type="PANTHER" id="PTHR16515:SF66">
    <property type="entry name" value="C2H2-TYPE DOMAIN-CONTAINING PROTEIN"/>
    <property type="match status" value="1"/>
</dbReference>
<dbReference type="InterPro" id="IPR036236">
    <property type="entry name" value="Znf_C2H2_sf"/>
</dbReference>
<dbReference type="PROSITE" id="PS00028">
    <property type="entry name" value="ZINC_FINGER_C2H2_1"/>
    <property type="match status" value="9"/>
</dbReference>
<feature type="compositionally biased region" description="Low complexity" evidence="8">
    <location>
        <begin position="274"/>
        <end position="289"/>
    </location>
</feature>
<feature type="domain" description="C2H2-type" evidence="10">
    <location>
        <begin position="601"/>
        <end position="628"/>
    </location>
</feature>
<dbReference type="GO" id="GO:0005634">
    <property type="term" value="C:nucleus"/>
    <property type="evidence" value="ECO:0007669"/>
    <property type="project" value="UniProtKB-SubCell"/>
</dbReference>
<dbReference type="SMART" id="SM00225">
    <property type="entry name" value="BTB"/>
    <property type="match status" value="1"/>
</dbReference>
<dbReference type="FunFam" id="3.30.160.60:FF:000065">
    <property type="entry name" value="B-cell CLL/lymphoma 6, member B"/>
    <property type="match status" value="1"/>
</dbReference>
<dbReference type="Pfam" id="PF00096">
    <property type="entry name" value="zf-C2H2"/>
    <property type="match status" value="5"/>
</dbReference>
<feature type="domain" description="C2H2-type" evidence="10">
    <location>
        <begin position="573"/>
        <end position="600"/>
    </location>
</feature>
<dbReference type="GeneTree" id="ENSGT00940000158981"/>
<reference evidence="11" key="1">
    <citation type="submission" date="2019-06" db="EMBL/GenBank/DDBJ databases">
        <authorList>
            <consortium name="Wellcome Sanger Institute Data Sharing"/>
        </authorList>
    </citation>
    <scope>NUCLEOTIDE SEQUENCE [LARGE SCALE GENOMIC DNA]</scope>
</reference>
<reference evidence="11" key="2">
    <citation type="submission" date="2025-08" db="UniProtKB">
        <authorList>
            <consortium name="Ensembl"/>
        </authorList>
    </citation>
    <scope>IDENTIFICATION</scope>
</reference>
<feature type="domain" description="C2H2-type" evidence="10">
    <location>
        <begin position="459"/>
        <end position="487"/>
    </location>
</feature>
<dbReference type="FunFam" id="3.30.160.60:FF:000759">
    <property type="entry name" value="zinc finger protein 16"/>
    <property type="match status" value="1"/>
</dbReference>
<dbReference type="AlphaFoldDB" id="A0A667WVV7"/>
<dbReference type="InterPro" id="IPR011333">
    <property type="entry name" value="SKP1/BTB/POZ_sf"/>
</dbReference>
<reference evidence="11" key="3">
    <citation type="submission" date="2025-09" db="UniProtKB">
        <authorList>
            <consortium name="Ensembl"/>
        </authorList>
    </citation>
    <scope>IDENTIFICATION</scope>
</reference>
<dbReference type="Gene3D" id="3.30.160.60">
    <property type="entry name" value="Classic Zinc Finger"/>
    <property type="match status" value="10"/>
</dbReference>
<dbReference type="Pfam" id="PF13912">
    <property type="entry name" value="zf-C2H2_6"/>
    <property type="match status" value="1"/>
</dbReference>
<dbReference type="PROSITE" id="PS50157">
    <property type="entry name" value="ZINC_FINGER_C2H2_2"/>
    <property type="match status" value="11"/>
</dbReference>
<feature type="domain" description="C2H2-type" evidence="10">
    <location>
        <begin position="344"/>
        <end position="376"/>
    </location>
</feature>
<feature type="region of interest" description="Disordered" evidence="8">
    <location>
        <begin position="124"/>
        <end position="149"/>
    </location>
</feature>
<dbReference type="FunFam" id="3.30.160.60:FF:001117">
    <property type="entry name" value="Zinc finger and BTB domain containing 48"/>
    <property type="match status" value="1"/>
</dbReference>
<feature type="domain" description="C2H2-type" evidence="10">
    <location>
        <begin position="430"/>
        <end position="458"/>
    </location>
</feature>
<dbReference type="SUPFAM" id="SSF54695">
    <property type="entry name" value="POZ domain"/>
    <property type="match status" value="1"/>
</dbReference>
<dbReference type="PANTHER" id="PTHR16515">
    <property type="entry name" value="PR DOMAIN ZINC FINGER PROTEIN"/>
    <property type="match status" value="1"/>
</dbReference>
<evidence type="ECO:0000256" key="3">
    <source>
        <dbReference type="ARBA" id="ARBA00022737"/>
    </source>
</evidence>
<gene>
    <name evidence="11" type="primary">ZBTB48</name>
    <name evidence="11" type="synonym">zbtb48</name>
</gene>
<evidence type="ECO:0000259" key="9">
    <source>
        <dbReference type="PROSITE" id="PS50097"/>
    </source>
</evidence>
<dbReference type="FunCoup" id="A0A667WVV7">
    <property type="interactions" value="1122"/>
</dbReference>
<keyword evidence="2" id="KW-0479">Metal-binding</keyword>
<evidence type="ECO:0000256" key="5">
    <source>
        <dbReference type="ARBA" id="ARBA00022833"/>
    </source>
</evidence>
<evidence type="ECO:0000256" key="1">
    <source>
        <dbReference type="ARBA" id="ARBA00004123"/>
    </source>
</evidence>